<dbReference type="Gene3D" id="3.40.50.2300">
    <property type="match status" value="1"/>
</dbReference>
<organism evidence="3">
    <name type="scientific">freshwater metagenome</name>
    <dbReference type="NCBI Taxonomy" id="449393"/>
    <lineage>
        <taxon>unclassified sequences</taxon>
        <taxon>metagenomes</taxon>
        <taxon>ecological metagenomes</taxon>
    </lineage>
</organism>
<dbReference type="InterPro" id="IPR016032">
    <property type="entry name" value="Sig_transdc_resp-reg_C-effctor"/>
</dbReference>
<sequence length="260" mass="28704">MESPRFSSENQLFRRIEGLPRQSGVGHDYKVELVRNSLDTSGVSIRSVIVEDDDFTRLMIANSLVSQSVEVLASCSGAVEALEQINTLKPNLIVVDLHLGIGPTGLDIATEVRRSFPKIGVLFLTSYEDPRVLNPNLPELPFGSVYLNKRNVNQISVLMEAIDTALNHKSWKAYSHSVSRPSNSVSSLSNSQLETLRLMAQGLSNAEIAKRKFVTEKSVETSISRLAKAMNLKADPSINQRVHLAKVYFRALGIDPGEEN</sequence>
<gene>
    <name evidence="3" type="ORF">UFOPK3389_00294</name>
</gene>
<dbReference type="InterPro" id="IPR036388">
    <property type="entry name" value="WH-like_DNA-bd_sf"/>
</dbReference>
<dbReference type="PANTHER" id="PTHR43214">
    <property type="entry name" value="TWO-COMPONENT RESPONSE REGULATOR"/>
    <property type="match status" value="1"/>
</dbReference>
<dbReference type="InterPro" id="IPR000792">
    <property type="entry name" value="Tscrpt_reg_LuxR_C"/>
</dbReference>
<accession>A0A6J7CXI1</accession>
<dbReference type="InterPro" id="IPR011006">
    <property type="entry name" value="CheY-like_superfamily"/>
</dbReference>
<dbReference type="PROSITE" id="PS50110">
    <property type="entry name" value="RESPONSE_REGULATORY"/>
    <property type="match status" value="1"/>
</dbReference>
<dbReference type="Pfam" id="PF00072">
    <property type="entry name" value="Response_reg"/>
    <property type="match status" value="1"/>
</dbReference>
<feature type="domain" description="Response regulatory" evidence="2">
    <location>
        <begin position="46"/>
        <end position="163"/>
    </location>
</feature>
<dbReference type="AlphaFoldDB" id="A0A6J7CXI1"/>
<proteinExistence type="predicted"/>
<dbReference type="SMART" id="SM00448">
    <property type="entry name" value="REC"/>
    <property type="match status" value="1"/>
</dbReference>
<dbReference type="Gene3D" id="1.10.10.10">
    <property type="entry name" value="Winged helix-like DNA-binding domain superfamily/Winged helix DNA-binding domain"/>
    <property type="match status" value="1"/>
</dbReference>
<dbReference type="InterPro" id="IPR039420">
    <property type="entry name" value="WalR-like"/>
</dbReference>
<reference evidence="3" key="1">
    <citation type="submission" date="2020-05" db="EMBL/GenBank/DDBJ databases">
        <authorList>
            <person name="Chiriac C."/>
            <person name="Salcher M."/>
            <person name="Ghai R."/>
            <person name="Kavagutti S V."/>
        </authorList>
    </citation>
    <scope>NUCLEOTIDE SEQUENCE</scope>
</reference>
<evidence type="ECO:0000259" key="2">
    <source>
        <dbReference type="PROSITE" id="PS50110"/>
    </source>
</evidence>
<dbReference type="EMBL" id="CAFBLL010000032">
    <property type="protein sequence ID" value="CAB4862310.1"/>
    <property type="molecule type" value="Genomic_DNA"/>
</dbReference>
<dbReference type="SUPFAM" id="SSF52172">
    <property type="entry name" value="CheY-like"/>
    <property type="match status" value="1"/>
</dbReference>
<evidence type="ECO:0000313" key="3">
    <source>
        <dbReference type="EMBL" id="CAB4862310.1"/>
    </source>
</evidence>
<dbReference type="GO" id="GO:0006355">
    <property type="term" value="P:regulation of DNA-templated transcription"/>
    <property type="evidence" value="ECO:0007669"/>
    <property type="project" value="InterPro"/>
</dbReference>
<evidence type="ECO:0000256" key="1">
    <source>
        <dbReference type="ARBA" id="ARBA00023125"/>
    </source>
</evidence>
<dbReference type="CDD" id="cd00156">
    <property type="entry name" value="REC"/>
    <property type="match status" value="1"/>
</dbReference>
<dbReference type="InterPro" id="IPR001789">
    <property type="entry name" value="Sig_transdc_resp-reg_receiver"/>
</dbReference>
<name>A0A6J7CXI1_9ZZZZ</name>
<dbReference type="SMART" id="SM00421">
    <property type="entry name" value="HTH_LUXR"/>
    <property type="match status" value="1"/>
</dbReference>
<protein>
    <submittedName>
        <fullName evidence="3">Unannotated protein</fullName>
    </submittedName>
</protein>
<keyword evidence="1" id="KW-0238">DNA-binding</keyword>
<dbReference type="Pfam" id="PF00196">
    <property type="entry name" value="GerE"/>
    <property type="match status" value="1"/>
</dbReference>
<dbReference type="GO" id="GO:0003677">
    <property type="term" value="F:DNA binding"/>
    <property type="evidence" value="ECO:0007669"/>
    <property type="project" value="UniProtKB-KW"/>
</dbReference>
<dbReference type="SUPFAM" id="SSF46894">
    <property type="entry name" value="C-terminal effector domain of the bipartite response regulators"/>
    <property type="match status" value="1"/>
</dbReference>
<dbReference type="GO" id="GO:0000160">
    <property type="term" value="P:phosphorelay signal transduction system"/>
    <property type="evidence" value="ECO:0007669"/>
    <property type="project" value="InterPro"/>
</dbReference>